<keyword evidence="1" id="KW-0732">Signal</keyword>
<name>A0A4R5CDB2_9ACTN</name>
<dbReference type="AlphaFoldDB" id="A0A4R5CDB2"/>
<comment type="caution">
    <text evidence="2">The sequence shown here is derived from an EMBL/GenBank/DDBJ whole genome shotgun (WGS) entry which is preliminary data.</text>
</comment>
<dbReference type="EMBL" id="SMKU01000004">
    <property type="protein sequence ID" value="TDD96846.1"/>
    <property type="molecule type" value="Genomic_DNA"/>
</dbReference>
<reference evidence="2 3" key="1">
    <citation type="submission" date="2019-03" db="EMBL/GenBank/DDBJ databases">
        <title>Draft genome sequences of novel Actinobacteria.</title>
        <authorList>
            <person name="Sahin N."/>
            <person name="Ay H."/>
            <person name="Saygin H."/>
        </authorList>
    </citation>
    <scope>NUCLEOTIDE SEQUENCE [LARGE SCALE GENOMIC DNA]</scope>
    <source>
        <strain evidence="2 3">H3C3</strain>
    </source>
</reference>
<feature type="signal peptide" evidence="1">
    <location>
        <begin position="1"/>
        <end position="22"/>
    </location>
</feature>
<dbReference type="RefSeq" id="WP_131889064.1">
    <property type="nucleotide sequence ID" value="NZ_SMKU01000004.1"/>
</dbReference>
<dbReference type="OrthoDB" id="3470138at2"/>
<gene>
    <name evidence="2" type="ORF">E1298_02375</name>
</gene>
<keyword evidence="3" id="KW-1185">Reference proteome</keyword>
<dbReference type="PROSITE" id="PS51257">
    <property type="entry name" value="PROKAR_LIPOPROTEIN"/>
    <property type="match status" value="1"/>
</dbReference>
<proteinExistence type="predicted"/>
<evidence type="ECO:0008006" key="4">
    <source>
        <dbReference type="Google" id="ProtNLM"/>
    </source>
</evidence>
<organism evidence="2 3">
    <name type="scientific">Actinomadura rubrisoli</name>
    <dbReference type="NCBI Taxonomy" id="2530368"/>
    <lineage>
        <taxon>Bacteria</taxon>
        <taxon>Bacillati</taxon>
        <taxon>Actinomycetota</taxon>
        <taxon>Actinomycetes</taxon>
        <taxon>Streptosporangiales</taxon>
        <taxon>Thermomonosporaceae</taxon>
        <taxon>Actinomadura</taxon>
    </lineage>
</organism>
<accession>A0A4R5CDB2</accession>
<feature type="chain" id="PRO_5020881147" description="Lipoprotein" evidence="1">
    <location>
        <begin position="23"/>
        <end position="247"/>
    </location>
</feature>
<dbReference type="Gene3D" id="2.50.20.20">
    <property type="match status" value="1"/>
</dbReference>
<protein>
    <recommendedName>
        <fullName evidence="4">Lipoprotein</fullName>
    </recommendedName>
</protein>
<evidence type="ECO:0000313" key="2">
    <source>
        <dbReference type="EMBL" id="TDD96846.1"/>
    </source>
</evidence>
<sequence length="247" mass="25383">MRIPTTATLAVPAALMLMFAAACDSKEDGASVAAGSSGPSAPSVPSANGVERLDAAKILARARKATLAARSVRLHGTIRDDDGKDVTLDFRYSGGKAMGDLTTDGQRVSLVRIGRAVYFKGDDAFWKAAGGKGAVQLLSGKYLKTTPNEKDFAELAAFTIPSKLFAQLLTPEGALSKRGAATVAGVPATSLADGGGGRLYVATRGEPHVLRIESKGDGRVDFDGYGAAVAIQPPPAGQVVDVADLNP</sequence>
<dbReference type="Proteomes" id="UP000294513">
    <property type="component" value="Unassembled WGS sequence"/>
</dbReference>
<evidence type="ECO:0000256" key="1">
    <source>
        <dbReference type="SAM" id="SignalP"/>
    </source>
</evidence>
<evidence type="ECO:0000313" key="3">
    <source>
        <dbReference type="Proteomes" id="UP000294513"/>
    </source>
</evidence>